<dbReference type="Pfam" id="PF00226">
    <property type="entry name" value="DnaJ"/>
    <property type="match status" value="1"/>
</dbReference>
<dbReference type="Proteomes" id="UP001596039">
    <property type="component" value="Unassembled WGS sequence"/>
</dbReference>
<dbReference type="EMBL" id="JBHSMG010000001">
    <property type="protein sequence ID" value="MFC5501271.1"/>
    <property type="molecule type" value="Genomic_DNA"/>
</dbReference>
<evidence type="ECO:0000313" key="3">
    <source>
        <dbReference type="EMBL" id="MFC5501271.1"/>
    </source>
</evidence>
<gene>
    <name evidence="3" type="ORF">ACFPJ4_03340</name>
</gene>
<dbReference type="SMART" id="SM00271">
    <property type="entry name" value="DnaJ"/>
    <property type="match status" value="1"/>
</dbReference>
<dbReference type="InterPro" id="IPR036869">
    <property type="entry name" value="J_dom_sf"/>
</dbReference>
<keyword evidence="4" id="KW-1185">Reference proteome</keyword>
<sequence>MPPSPLASSPYGVLGVDVDASQHELRRAYRRRLRETHPDTGGAAEEFDRVQRAWEQVGTPEARRAYDDGTQKIWNVDTPARTWAPPAPSTRASSSRPQARTYGHPGGWYREQYLELLHEWVGRGVAIPDPYDLSLVRSAPREIQRLLASAVAEEDTAVVLASLGIGFTVWNDVRTDPVRRGVQQPNGLTASPQGAAGKIDHIVLGPTGLWGMLSEDWGDSVMARRGDVVGPGIHADEHPMHELASRARSFSRLAKVKFSALAIVVPDDTTPEGVIALGAVRGAQTLLVQRSRLANLVRIGVPGVGVGGTDLFEVRTRVQAAARFV</sequence>
<organism evidence="3 4">
    <name type="scientific">Lysinimonas soli</name>
    <dbReference type="NCBI Taxonomy" id="1074233"/>
    <lineage>
        <taxon>Bacteria</taxon>
        <taxon>Bacillati</taxon>
        <taxon>Actinomycetota</taxon>
        <taxon>Actinomycetes</taxon>
        <taxon>Micrococcales</taxon>
        <taxon>Microbacteriaceae</taxon>
        <taxon>Lysinimonas</taxon>
    </lineage>
</organism>
<name>A0ABW0NKZ2_9MICO</name>
<feature type="region of interest" description="Disordered" evidence="1">
    <location>
        <begin position="79"/>
        <end position="100"/>
    </location>
</feature>
<accession>A0ABW0NKZ2</accession>
<comment type="caution">
    <text evidence="3">The sequence shown here is derived from an EMBL/GenBank/DDBJ whole genome shotgun (WGS) entry which is preliminary data.</text>
</comment>
<dbReference type="InterPro" id="IPR052276">
    <property type="entry name" value="Diphthamide-biosynth_chaperone"/>
</dbReference>
<dbReference type="PROSITE" id="PS50076">
    <property type="entry name" value="DNAJ_2"/>
    <property type="match status" value="1"/>
</dbReference>
<evidence type="ECO:0000313" key="4">
    <source>
        <dbReference type="Proteomes" id="UP001596039"/>
    </source>
</evidence>
<feature type="domain" description="J" evidence="2">
    <location>
        <begin position="9"/>
        <end position="70"/>
    </location>
</feature>
<evidence type="ECO:0000256" key="1">
    <source>
        <dbReference type="SAM" id="MobiDB-lite"/>
    </source>
</evidence>
<protein>
    <submittedName>
        <fullName evidence="3">J domain-containing protein</fullName>
    </submittedName>
</protein>
<proteinExistence type="predicted"/>
<dbReference type="RefSeq" id="WP_386738870.1">
    <property type="nucleotide sequence ID" value="NZ_JBHSMG010000001.1"/>
</dbReference>
<dbReference type="Gene3D" id="1.10.287.110">
    <property type="entry name" value="DnaJ domain"/>
    <property type="match status" value="1"/>
</dbReference>
<dbReference type="PANTHER" id="PTHR44240">
    <property type="entry name" value="DNAJ DOMAIN (PROKARYOTIC HEAT SHOCK PROTEIN)-RELATED"/>
    <property type="match status" value="1"/>
</dbReference>
<evidence type="ECO:0000259" key="2">
    <source>
        <dbReference type="PROSITE" id="PS50076"/>
    </source>
</evidence>
<dbReference type="PANTHER" id="PTHR44240:SF10">
    <property type="entry name" value="J DOMAIN-CONTAINING PROTEIN"/>
    <property type="match status" value="1"/>
</dbReference>
<dbReference type="PRINTS" id="PR00625">
    <property type="entry name" value="JDOMAIN"/>
</dbReference>
<reference evidence="4" key="1">
    <citation type="journal article" date="2019" name="Int. J. Syst. Evol. Microbiol.">
        <title>The Global Catalogue of Microorganisms (GCM) 10K type strain sequencing project: providing services to taxonomists for standard genome sequencing and annotation.</title>
        <authorList>
            <consortium name="The Broad Institute Genomics Platform"/>
            <consortium name="The Broad Institute Genome Sequencing Center for Infectious Disease"/>
            <person name="Wu L."/>
            <person name="Ma J."/>
        </authorList>
    </citation>
    <scope>NUCLEOTIDE SEQUENCE [LARGE SCALE GENOMIC DNA]</scope>
    <source>
        <strain evidence="4">CGMCC 4.6997</strain>
    </source>
</reference>
<dbReference type="SUPFAM" id="SSF46565">
    <property type="entry name" value="Chaperone J-domain"/>
    <property type="match status" value="1"/>
</dbReference>
<dbReference type="InterPro" id="IPR001623">
    <property type="entry name" value="DnaJ_domain"/>
</dbReference>